<dbReference type="GO" id="GO:0003774">
    <property type="term" value="F:cytoskeletal motor activity"/>
    <property type="evidence" value="ECO:0007669"/>
    <property type="project" value="InterPro"/>
</dbReference>
<dbReference type="EMBL" id="OC886102">
    <property type="protein sequence ID" value="CAD7644449.1"/>
    <property type="molecule type" value="Genomic_DNA"/>
</dbReference>
<dbReference type="EMBL" id="CAJPIZ010031527">
    <property type="protein sequence ID" value="CAG2120108.1"/>
    <property type="molecule type" value="Genomic_DNA"/>
</dbReference>
<evidence type="ECO:0000259" key="1">
    <source>
        <dbReference type="PROSITE" id="PS51757"/>
    </source>
</evidence>
<dbReference type="InterPro" id="IPR010926">
    <property type="entry name" value="Myosin_TH1"/>
</dbReference>
<name>A0A7R9LMP1_9ACAR</name>
<gene>
    <name evidence="2" type="ORF">OSB1V03_LOCUS20055</name>
</gene>
<feature type="domain" description="TH1" evidence="1">
    <location>
        <begin position="111"/>
        <end position="301"/>
    </location>
</feature>
<organism evidence="2">
    <name type="scientific">Medioppia subpectinata</name>
    <dbReference type="NCBI Taxonomy" id="1979941"/>
    <lineage>
        <taxon>Eukaryota</taxon>
        <taxon>Metazoa</taxon>
        <taxon>Ecdysozoa</taxon>
        <taxon>Arthropoda</taxon>
        <taxon>Chelicerata</taxon>
        <taxon>Arachnida</taxon>
        <taxon>Acari</taxon>
        <taxon>Acariformes</taxon>
        <taxon>Sarcoptiformes</taxon>
        <taxon>Oribatida</taxon>
        <taxon>Brachypylina</taxon>
        <taxon>Oppioidea</taxon>
        <taxon>Oppiidae</taxon>
        <taxon>Medioppia</taxon>
    </lineage>
</organism>
<reference evidence="2" key="1">
    <citation type="submission" date="2020-11" db="EMBL/GenBank/DDBJ databases">
        <authorList>
            <person name="Tran Van P."/>
        </authorList>
    </citation>
    <scope>NUCLEOTIDE SEQUENCE</scope>
</reference>
<dbReference type="Proteomes" id="UP000759131">
    <property type="component" value="Unassembled WGS sequence"/>
</dbReference>
<sequence>MKSAVTLLASHWRKVLAIKLLAKRRMAAHMVRTFIKGFITRNEPENDCNRAFVRSVRAEWLKRLSKQLPKSVLIKEWPQSPKCCRETSELLKGLHQRWLVRKYVRSITPERKRLMDEKVVAEELFRNKKASYPSNNELETLRRNIFETKFKRSDEKTIYCLQVIKYDRHGYKQRPRILLLTNSAIYLLNEKDMKPKHRLPYKSIVEVTASDLSDGLLVIKIPADLKQDKGDLILDCRTHLIEAVTKIMIMTKDHEKLNIVSTGSISHATIDGKVNQISFTKGHMNGIIKRKDGILEVVYIGFVITRAEKY</sequence>
<dbReference type="PROSITE" id="PS51757">
    <property type="entry name" value="TH1"/>
    <property type="match status" value="1"/>
</dbReference>
<dbReference type="Pfam" id="PF06017">
    <property type="entry name" value="Myosin_TH1"/>
    <property type="match status" value="1"/>
</dbReference>
<dbReference type="AlphaFoldDB" id="A0A7R9LMP1"/>
<dbReference type="GO" id="GO:0016459">
    <property type="term" value="C:myosin complex"/>
    <property type="evidence" value="ECO:0007669"/>
    <property type="project" value="InterPro"/>
</dbReference>
<accession>A0A7R9LMP1</accession>
<dbReference type="OrthoDB" id="6108017at2759"/>
<keyword evidence="3" id="KW-1185">Reference proteome</keyword>
<proteinExistence type="predicted"/>
<evidence type="ECO:0000313" key="3">
    <source>
        <dbReference type="Proteomes" id="UP000759131"/>
    </source>
</evidence>
<protein>
    <recommendedName>
        <fullName evidence="1">TH1 domain-containing protein</fullName>
    </recommendedName>
</protein>
<evidence type="ECO:0000313" key="2">
    <source>
        <dbReference type="EMBL" id="CAD7644449.1"/>
    </source>
</evidence>